<dbReference type="InterPro" id="IPR005901">
    <property type="entry name" value="GLPGLI"/>
</dbReference>
<gene>
    <name evidence="2" type="ORF">AWR27_02580</name>
</gene>
<sequence>MKRYFIILIISLLSASAFAQNTEGIVNYKRKTYWTRITSRMTYLSQEQKDRAAQTWKNYEEENNAEKMKLAFNASESLYGYTSEQSETDDGQYSWRNPDLKLYRNFEKDKKIDVIEMLGKTYVVEDSLHVPTWKIGNQIKDVAGYVCMRADTEDPIKKQKITAWFAQDLPVSAGPERYFGLPGVILELNINDGDVIIEATKVELRKLTPDDLKLPKLKGKKITDAAYNDLIKKHIADQMADQRNPYWSLRY</sequence>
<dbReference type="RefSeq" id="WP_077129760.1">
    <property type="nucleotide sequence ID" value="NZ_CP014263.1"/>
</dbReference>
<dbReference type="EMBL" id="CP014263">
    <property type="protein sequence ID" value="AQG78320.1"/>
    <property type="molecule type" value="Genomic_DNA"/>
</dbReference>
<dbReference type="Pfam" id="PF09697">
    <property type="entry name" value="Porph_ging"/>
    <property type="match status" value="1"/>
</dbReference>
<feature type="signal peptide" evidence="1">
    <location>
        <begin position="1"/>
        <end position="19"/>
    </location>
</feature>
<keyword evidence="3" id="KW-1185">Reference proteome</keyword>
<feature type="chain" id="PRO_5013224568" description="GLPGLI family protein" evidence="1">
    <location>
        <begin position="20"/>
        <end position="251"/>
    </location>
</feature>
<dbReference type="NCBIfam" id="TIGR01200">
    <property type="entry name" value="GLPGLI"/>
    <property type="match status" value="1"/>
</dbReference>
<accession>A0A1P9WSI7</accession>
<dbReference type="AlphaFoldDB" id="A0A1P9WSI7"/>
<dbReference type="Proteomes" id="UP000187941">
    <property type="component" value="Chromosome"/>
</dbReference>
<proteinExistence type="predicted"/>
<reference evidence="2 3" key="1">
    <citation type="submission" date="2016-01" db="EMBL/GenBank/DDBJ databases">
        <authorList>
            <person name="Oliw E.H."/>
        </authorList>
    </citation>
    <scope>NUCLEOTIDE SEQUENCE [LARGE SCALE GENOMIC DNA]</scope>
    <source>
        <strain evidence="2 3">DY10</strain>
    </source>
</reference>
<dbReference type="OrthoDB" id="1440774at2"/>
<organism evidence="2 3">
    <name type="scientific">Spirosoma montaniterrae</name>
    <dbReference type="NCBI Taxonomy" id="1178516"/>
    <lineage>
        <taxon>Bacteria</taxon>
        <taxon>Pseudomonadati</taxon>
        <taxon>Bacteroidota</taxon>
        <taxon>Cytophagia</taxon>
        <taxon>Cytophagales</taxon>
        <taxon>Cytophagaceae</taxon>
        <taxon>Spirosoma</taxon>
    </lineage>
</organism>
<evidence type="ECO:0000256" key="1">
    <source>
        <dbReference type="SAM" id="SignalP"/>
    </source>
</evidence>
<name>A0A1P9WSI7_9BACT</name>
<evidence type="ECO:0000313" key="3">
    <source>
        <dbReference type="Proteomes" id="UP000187941"/>
    </source>
</evidence>
<dbReference type="KEGG" id="smon:AWR27_02580"/>
<evidence type="ECO:0008006" key="4">
    <source>
        <dbReference type="Google" id="ProtNLM"/>
    </source>
</evidence>
<protein>
    <recommendedName>
        <fullName evidence="4">GLPGLI family protein</fullName>
    </recommendedName>
</protein>
<dbReference type="STRING" id="1178516.AWR27_02580"/>
<evidence type="ECO:0000313" key="2">
    <source>
        <dbReference type="EMBL" id="AQG78320.1"/>
    </source>
</evidence>
<keyword evidence="1" id="KW-0732">Signal</keyword>